<dbReference type="EMBL" id="JAWDJW010002083">
    <property type="protein sequence ID" value="KAK3078228.1"/>
    <property type="molecule type" value="Genomic_DNA"/>
</dbReference>
<sequence>MSRQSQHSAEGSPVILDNHNSRWSSHQHLSPSSSPHPNTTPIYGLPKSPRPCHARSLASSPGLSPTWGALPPMSRTS</sequence>
<evidence type="ECO:0000313" key="1">
    <source>
        <dbReference type="EMBL" id="KAK3078228.1"/>
    </source>
</evidence>
<evidence type="ECO:0000313" key="2">
    <source>
        <dbReference type="Proteomes" id="UP001186974"/>
    </source>
</evidence>
<protein>
    <submittedName>
        <fullName evidence="1">Uncharacterized protein</fullName>
    </submittedName>
</protein>
<accession>A0ACC3DNX3</accession>
<organism evidence="1 2">
    <name type="scientific">Coniosporium uncinatum</name>
    <dbReference type="NCBI Taxonomy" id="93489"/>
    <lineage>
        <taxon>Eukaryota</taxon>
        <taxon>Fungi</taxon>
        <taxon>Dikarya</taxon>
        <taxon>Ascomycota</taxon>
        <taxon>Pezizomycotina</taxon>
        <taxon>Dothideomycetes</taxon>
        <taxon>Dothideomycetes incertae sedis</taxon>
        <taxon>Coniosporium</taxon>
    </lineage>
</organism>
<name>A0ACC3DNX3_9PEZI</name>
<proteinExistence type="predicted"/>
<comment type="caution">
    <text evidence="1">The sequence shown here is derived from an EMBL/GenBank/DDBJ whole genome shotgun (WGS) entry which is preliminary data.</text>
</comment>
<gene>
    <name evidence="1" type="ORF">LTS18_008107</name>
</gene>
<feature type="non-terminal residue" evidence="1">
    <location>
        <position position="77"/>
    </location>
</feature>
<keyword evidence="2" id="KW-1185">Reference proteome</keyword>
<dbReference type="Proteomes" id="UP001186974">
    <property type="component" value="Unassembled WGS sequence"/>
</dbReference>
<reference evidence="1" key="1">
    <citation type="submission" date="2024-09" db="EMBL/GenBank/DDBJ databases">
        <title>Black Yeasts Isolated from many extreme environments.</title>
        <authorList>
            <person name="Coleine C."/>
            <person name="Stajich J.E."/>
            <person name="Selbmann L."/>
        </authorList>
    </citation>
    <scope>NUCLEOTIDE SEQUENCE</scope>
    <source>
        <strain evidence="1">CCFEE 5737</strain>
    </source>
</reference>